<evidence type="ECO:0000313" key="9">
    <source>
        <dbReference type="EMBL" id="HIW01875.1"/>
    </source>
</evidence>
<gene>
    <name evidence="9" type="ORF">H9892_00825</name>
</gene>
<feature type="domain" description="4Fe-4S ferredoxin-type" evidence="8">
    <location>
        <begin position="2"/>
        <end position="31"/>
    </location>
</feature>
<evidence type="ECO:0000256" key="7">
    <source>
        <dbReference type="ARBA" id="ARBA00023014"/>
    </source>
</evidence>
<organism evidence="9 10">
    <name type="scientific">Candidatus Protoclostridium stercorigallinarum</name>
    <dbReference type="NCBI Taxonomy" id="2838741"/>
    <lineage>
        <taxon>Bacteria</taxon>
        <taxon>Bacillati</taxon>
        <taxon>Bacillota</taxon>
        <taxon>Clostridia</taxon>
        <taxon>Candidatus Protoclostridium</taxon>
    </lineage>
</organism>
<name>A0A9D1PZN9_9FIRM</name>
<dbReference type="Proteomes" id="UP000823990">
    <property type="component" value="Unassembled WGS sequence"/>
</dbReference>
<proteinExistence type="predicted"/>
<evidence type="ECO:0000256" key="3">
    <source>
        <dbReference type="ARBA" id="ARBA00022723"/>
    </source>
</evidence>
<keyword evidence="4" id="KW-0677">Repeat</keyword>
<reference evidence="9" key="1">
    <citation type="journal article" date="2021" name="PeerJ">
        <title>Extensive microbial diversity within the chicken gut microbiome revealed by metagenomics and culture.</title>
        <authorList>
            <person name="Gilroy R."/>
            <person name="Ravi A."/>
            <person name="Getino M."/>
            <person name="Pursley I."/>
            <person name="Horton D.L."/>
            <person name="Alikhan N.F."/>
            <person name="Baker D."/>
            <person name="Gharbi K."/>
            <person name="Hall N."/>
            <person name="Watson M."/>
            <person name="Adriaenssens E.M."/>
            <person name="Foster-Nyarko E."/>
            <person name="Jarju S."/>
            <person name="Secka A."/>
            <person name="Antonio M."/>
            <person name="Oren A."/>
            <person name="Chaudhuri R.R."/>
            <person name="La Ragione R."/>
            <person name="Hildebrand F."/>
            <person name="Pallen M.J."/>
        </authorList>
    </citation>
    <scope>NUCLEOTIDE SEQUENCE</scope>
    <source>
        <strain evidence="9">12435</strain>
    </source>
</reference>
<dbReference type="Gene3D" id="3.30.70.20">
    <property type="match status" value="2"/>
</dbReference>
<protein>
    <submittedName>
        <fullName evidence="9">4Fe-4S binding protein</fullName>
    </submittedName>
</protein>
<sequence length="145" mass="15846">MKRVYVNEEWCLGCRLCEYWCVFSGSGEKRFTFAFDGGAVPPAGIRVEEYGPVRFAVNCRHCDDPLCLKGCISGALSRDGMGAIRIDKTKCVGCHTCIAMCPYGCIVSGGDNKPVKKCQLCAGRNYTPQCVAHCPNNAIVYEEGE</sequence>
<dbReference type="GO" id="GO:0051539">
    <property type="term" value="F:4 iron, 4 sulfur cluster binding"/>
    <property type="evidence" value="ECO:0007669"/>
    <property type="project" value="UniProtKB-KW"/>
</dbReference>
<evidence type="ECO:0000259" key="8">
    <source>
        <dbReference type="PROSITE" id="PS51379"/>
    </source>
</evidence>
<evidence type="ECO:0000256" key="2">
    <source>
        <dbReference type="ARBA" id="ARBA00022485"/>
    </source>
</evidence>
<keyword evidence="1" id="KW-0813">Transport</keyword>
<evidence type="ECO:0000313" key="10">
    <source>
        <dbReference type="Proteomes" id="UP000823990"/>
    </source>
</evidence>
<keyword evidence="6" id="KW-0408">Iron</keyword>
<keyword evidence="3" id="KW-0479">Metal-binding</keyword>
<dbReference type="EMBL" id="DXHS01000012">
    <property type="protein sequence ID" value="HIW01875.1"/>
    <property type="molecule type" value="Genomic_DNA"/>
</dbReference>
<dbReference type="InterPro" id="IPR017896">
    <property type="entry name" value="4Fe4S_Fe-S-bd"/>
</dbReference>
<keyword evidence="7" id="KW-0411">Iron-sulfur</keyword>
<dbReference type="PROSITE" id="PS00198">
    <property type="entry name" value="4FE4S_FER_1"/>
    <property type="match status" value="1"/>
</dbReference>
<feature type="domain" description="4Fe-4S ferredoxin-type" evidence="8">
    <location>
        <begin position="82"/>
        <end position="111"/>
    </location>
</feature>
<dbReference type="PANTHER" id="PTHR43177:SF5">
    <property type="entry name" value="ANAEROBIC DIMETHYL SULFOXIDE REDUCTASE CHAIN B-RELATED"/>
    <property type="match status" value="1"/>
</dbReference>
<dbReference type="InterPro" id="IPR017900">
    <property type="entry name" value="4Fe4S_Fe_S_CS"/>
</dbReference>
<dbReference type="InterPro" id="IPR050954">
    <property type="entry name" value="ET_IronSulfur_Cluster-Binding"/>
</dbReference>
<dbReference type="AlphaFoldDB" id="A0A9D1PZN9"/>
<keyword evidence="2" id="KW-0004">4Fe-4S</keyword>
<dbReference type="Pfam" id="PF13247">
    <property type="entry name" value="Fer4_11"/>
    <property type="match status" value="1"/>
</dbReference>
<dbReference type="SUPFAM" id="SSF54862">
    <property type="entry name" value="4Fe-4S ferredoxins"/>
    <property type="match status" value="1"/>
</dbReference>
<evidence type="ECO:0000256" key="4">
    <source>
        <dbReference type="ARBA" id="ARBA00022737"/>
    </source>
</evidence>
<comment type="caution">
    <text evidence="9">The sequence shown here is derived from an EMBL/GenBank/DDBJ whole genome shotgun (WGS) entry which is preliminary data.</text>
</comment>
<evidence type="ECO:0000256" key="5">
    <source>
        <dbReference type="ARBA" id="ARBA00022982"/>
    </source>
</evidence>
<dbReference type="GO" id="GO:0046872">
    <property type="term" value="F:metal ion binding"/>
    <property type="evidence" value="ECO:0007669"/>
    <property type="project" value="UniProtKB-KW"/>
</dbReference>
<reference evidence="9" key="2">
    <citation type="submission" date="2021-04" db="EMBL/GenBank/DDBJ databases">
        <authorList>
            <person name="Gilroy R."/>
        </authorList>
    </citation>
    <scope>NUCLEOTIDE SEQUENCE</scope>
    <source>
        <strain evidence="9">12435</strain>
    </source>
</reference>
<evidence type="ECO:0000256" key="1">
    <source>
        <dbReference type="ARBA" id="ARBA00022448"/>
    </source>
</evidence>
<dbReference type="PANTHER" id="PTHR43177">
    <property type="entry name" value="PROTEIN NRFC"/>
    <property type="match status" value="1"/>
</dbReference>
<accession>A0A9D1PZN9</accession>
<dbReference type="PROSITE" id="PS51379">
    <property type="entry name" value="4FE4S_FER_2"/>
    <property type="match status" value="2"/>
</dbReference>
<evidence type="ECO:0000256" key="6">
    <source>
        <dbReference type="ARBA" id="ARBA00023004"/>
    </source>
</evidence>
<keyword evidence="5" id="KW-0249">Electron transport</keyword>